<dbReference type="InterPro" id="IPR051909">
    <property type="entry name" value="MFP_Cation_Efflux"/>
</dbReference>
<evidence type="ECO:0000256" key="2">
    <source>
        <dbReference type="ARBA" id="ARBA00022448"/>
    </source>
</evidence>
<evidence type="ECO:0000259" key="3">
    <source>
        <dbReference type="Pfam" id="PF25893"/>
    </source>
</evidence>
<reference evidence="5 6" key="1">
    <citation type="submission" date="2018-06" db="EMBL/GenBank/DDBJ databases">
        <title>Genomic Encyclopedia of Type Strains, Phase III (KMG-III): the genomes of soil and plant-associated and newly described type strains.</title>
        <authorList>
            <person name="Whitman W."/>
        </authorList>
    </citation>
    <scope>NUCLEOTIDE SEQUENCE [LARGE SCALE GENOMIC DNA]</scope>
    <source>
        <strain evidence="5 6">CGMCC 1.12504</strain>
    </source>
</reference>
<dbReference type="InterPro" id="IPR058648">
    <property type="entry name" value="HH_CzcB-like"/>
</dbReference>
<keyword evidence="6" id="KW-1185">Reference proteome</keyword>
<dbReference type="EMBL" id="QLSV01000013">
    <property type="protein sequence ID" value="RAR46921.1"/>
    <property type="molecule type" value="Genomic_DNA"/>
</dbReference>
<dbReference type="GO" id="GO:0030313">
    <property type="term" value="C:cell envelope"/>
    <property type="evidence" value="ECO:0007669"/>
    <property type="project" value="TreeGrafter"/>
</dbReference>
<feature type="domain" description="CzcB-like alpha-helical hairpin" evidence="3">
    <location>
        <begin position="115"/>
        <end position="172"/>
    </location>
</feature>
<dbReference type="Gene3D" id="1.10.287.470">
    <property type="entry name" value="Helix hairpin bin"/>
    <property type="match status" value="1"/>
</dbReference>
<protein>
    <submittedName>
        <fullName evidence="5">Cobalt-zinc-cadmium efflux system membrane fusion protein</fullName>
    </submittedName>
</protein>
<dbReference type="PANTHER" id="PTHR30097">
    <property type="entry name" value="CATION EFFLUX SYSTEM PROTEIN CUSB"/>
    <property type="match status" value="1"/>
</dbReference>
<evidence type="ECO:0000313" key="6">
    <source>
        <dbReference type="Proteomes" id="UP000249518"/>
    </source>
</evidence>
<dbReference type="PANTHER" id="PTHR30097:SF4">
    <property type="entry name" value="SLR6042 PROTEIN"/>
    <property type="match status" value="1"/>
</dbReference>
<feature type="domain" description="CusB-like beta-barrel" evidence="4">
    <location>
        <begin position="229"/>
        <end position="302"/>
    </location>
</feature>
<evidence type="ECO:0000256" key="1">
    <source>
        <dbReference type="ARBA" id="ARBA00009477"/>
    </source>
</evidence>
<dbReference type="InterPro" id="IPR006143">
    <property type="entry name" value="RND_pump_MFP"/>
</dbReference>
<organism evidence="5 6">
    <name type="scientific">Flavobacterium lacus</name>
    <dbReference type="NCBI Taxonomy" id="1353778"/>
    <lineage>
        <taxon>Bacteria</taxon>
        <taxon>Pseudomonadati</taxon>
        <taxon>Bacteroidota</taxon>
        <taxon>Flavobacteriia</taxon>
        <taxon>Flavobacteriales</taxon>
        <taxon>Flavobacteriaceae</taxon>
        <taxon>Flavobacterium</taxon>
    </lineage>
</organism>
<dbReference type="GO" id="GO:0015679">
    <property type="term" value="P:plasma membrane copper ion transport"/>
    <property type="evidence" value="ECO:0007669"/>
    <property type="project" value="TreeGrafter"/>
</dbReference>
<dbReference type="NCBIfam" id="TIGR01730">
    <property type="entry name" value="RND_mfp"/>
    <property type="match status" value="1"/>
</dbReference>
<keyword evidence="2" id="KW-0813">Transport</keyword>
<gene>
    <name evidence="5" type="ORF">B0I10_11337</name>
</gene>
<dbReference type="SUPFAM" id="SSF111369">
    <property type="entry name" value="HlyD-like secretion proteins"/>
    <property type="match status" value="1"/>
</dbReference>
<dbReference type="InterPro" id="IPR058792">
    <property type="entry name" value="Beta-barrel_RND_2"/>
</dbReference>
<dbReference type="GO" id="GO:0022857">
    <property type="term" value="F:transmembrane transporter activity"/>
    <property type="evidence" value="ECO:0007669"/>
    <property type="project" value="InterPro"/>
</dbReference>
<dbReference type="Gene3D" id="2.40.30.170">
    <property type="match status" value="1"/>
</dbReference>
<dbReference type="Pfam" id="PF25954">
    <property type="entry name" value="Beta-barrel_RND_2"/>
    <property type="match status" value="1"/>
</dbReference>
<dbReference type="Pfam" id="PF25893">
    <property type="entry name" value="HH_CzcB"/>
    <property type="match status" value="1"/>
</dbReference>
<comment type="similarity">
    <text evidence="1">Belongs to the membrane fusion protein (MFP) (TC 8.A.1) family.</text>
</comment>
<comment type="caution">
    <text evidence="5">The sequence shown here is derived from an EMBL/GenBank/DDBJ whole genome shotgun (WGS) entry which is preliminary data.</text>
</comment>
<evidence type="ECO:0000313" key="5">
    <source>
        <dbReference type="EMBL" id="RAR46921.1"/>
    </source>
</evidence>
<dbReference type="GO" id="GO:0016020">
    <property type="term" value="C:membrane"/>
    <property type="evidence" value="ECO:0007669"/>
    <property type="project" value="InterPro"/>
</dbReference>
<sequence>MYNNLQMKKLFYITTIATLLFSCKQEVAEEKVIDDGLITVTEVQFQSSKMEIGSPIEQDFEVTVKSSGKIDVPPQYRAKVTTFLGGYIKATKLMVGNKVVKGQALITLENTDYLDLQKDYVEVAEQINYLKSEFERQKTLYDEKITSQKNYLKAESDYRQAKGMYQGLREKLVLLNINPANVERGKFTSQITIFAPISGDITVMNANVGMFMSPSDVILEIVDTNYLHLNLSIFEKDILHVKQGQKITFKVPESSKEQFSSKVQLVGKSIENKNRTISVFGTLSAETKGKLLSGMFVEANIITNSKKGLGVPSEAIITENDKHYVLVLNSTTTEYKFKKTAVTLGEKSEEFIEIRPNDAVNSTTKLLRKGVFELGN</sequence>
<dbReference type="Gene3D" id="2.40.420.20">
    <property type="match status" value="1"/>
</dbReference>
<evidence type="ECO:0000259" key="4">
    <source>
        <dbReference type="Pfam" id="PF25954"/>
    </source>
</evidence>
<dbReference type="GO" id="GO:0060003">
    <property type="term" value="P:copper ion export"/>
    <property type="evidence" value="ECO:0007669"/>
    <property type="project" value="TreeGrafter"/>
</dbReference>
<dbReference type="Proteomes" id="UP000249518">
    <property type="component" value="Unassembled WGS sequence"/>
</dbReference>
<proteinExistence type="inferred from homology"/>
<name>A0A328WKZ4_9FLAO</name>
<dbReference type="AlphaFoldDB" id="A0A328WKZ4"/>
<accession>A0A328WKZ4</accession>